<name>A0AAN9AFE9_HALRR</name>
<accession>A0AAN9AFE9</accession>
<protein>
    <submittedName>
        <fullName evidence="2">Uncharacterized protein</fullName>
    </submittedName>
</protein>
<gene>
    <name evidence="2" type="ORF">SK128_021684</name>
</gene>
<sequence length="103" mass="11082">VMETLASYLVLLVQFVLYAACENSTEVISDDTTLKSTTEEEALLPVTLQSLLTYVSPSSNNPSLITAKVQDSLTESAHQRYSVDPFALASDGSFSATLSDDQS</sequence>
<keyword evidence="3" id="KW-1185">Reference proteome</keyword>
<feature type="non-terminal residue" evidence="2">
    <location>
        <position position="103"/>
    </location>
</feature>
<dbReference type="Proteomes" id="UP001381693">
    <property type="component" value="Unassembled WGS sequence"/>
</dbReference>
<comment type="caution">
    <text evidence="2">The sequence shown here is derived from an EMBL/GenBank/DDBJ whole genome shotgun (WGS) entry which is preliminary data.</text>
</comment>
<keyword evidence="1" id="KW-0732">Signal</keyword>
<feature type="chain" id="PRO_5042912079" evidence="1">
    <location>
        <begin position="22"/>
        <end position="103"/>
    </location>
</feature>
<feature type="non-terminal residue" evidence="2">
    <location>
        <position position="1"/>
    </location>
</feature>
<reference evidence="2 3" key="1">
    <citation type="submission" date="2023-11" db="EMBL/GenBank/DDBJ databases">
        <title>Halocaridina rubra genome assembly.</title>
        <authorList>
            <person name="Smith C."/>
        </authorList>
    </citation>
    <scope>NUCLEOTIDE SEQUENCE [LARGE SCALE GENOMIC DNA]</scope>
    <source>
        <strain evidence="2">EP-1</strain>
        <tissue evidence="2">Whole</tissue>
    </source>
</reference>
<dbReference type="AlphaFoldDB" id="A0AAN9AFE9"/>
<proteinExistence type="predicted"/>
<evidence type="ECO:0000313" key="2">
    <source>
        <dbReference type="EMBL" id="KAK7083527.1"/>
    </source>
</evidence>
<organism evidence="2 3">
    <name type="scientific">Halocaridina rubra</name>
    <name type="common">Hawaiian red shrimp</name>
    <dbReference type="NCBI Taxonomy" id="373956"/>
    <lineage>
        <taxon>Eukaryota</taxon>
        <taxon>Metazoa</taxon>
        <taxon>Ecdysozoa</taxon>
        <taxon>Arthropoda</taxon>
        <taxon>Crustacea</taxon>
        <taxon>Multicrustacea</taxon>
        <taxon>Malacostraca</taxon>
        <taxon>Eumalacostraca</taxon>
        <taxon>Eucarida</taxon>
        <taxon>Decapoda</taxon>
        <taxon>Pleocyemata</taxon>
        <taxon>Caridea</taxon>
        <taxon>Atyoidea</taxon>
        <taxon>Atyidae</taxon>
        <taxon>Halocaridina</taxon>
    </lineage>
</organism>
<feature type="signal peptide" evidence="1">
    <location>
        <begin position="1"/>
        <end position="21"/>
    </location>
</feature>
<evidence type="ECO:0000313" key="3">
    <source>
        <dbReference type="Proteomes" id="UP001381693"/>
    </source>
</evidence>
<dbReference type="EMBL" id="JAXCGZ010002857">
    <property type="protein sequence ID" value="KAK7083527.1"/>
    <property type="molecule type" value="Genomic_DNA"/>
</dbReference>
<evidence type="ECO:0000256" key="1">
    <source>
        <dbReference type="SAM" id="SignalP"/>
    </source>
</evidence>